<dbReference type="Proteomes" id="UP000823388">
    <property type="component" value="Chromosome 7N"/>
</dbReference>
<dbReference type="EMBL" id="CM029050">
    <property type="protein sequence ID" value="KAG2564950.1"/>
    <property type="molecule type" value="Genomic_DNA"/>
</dbReference>
<protein>
    <submittedName>
        <fullName evidence="1">Uncharacterized protein</fullName>
    </submittedName>
</protein>
<proteinExistence type="predicted"/>
<name>A0A8T0PTE7_PANVG</name>
<organism evidence="1 2">
    <name type="scientific">Panicum virgatum</name>
    <name type="common">Blackwell switchgrass</name>
    <dbReference type="NCBI Taxonomy" id="38727"/>
    <lineage>
        <taxon>Eukaryota</taxon>
        <taxon>Viridiplantae</taxon>
        <taxon>Streptophyta</taxon>
        <taxon>Embryophyta</taxon>
        <taxon>Tracheophyta</taxon>
        <taxon>Spermatophyta</taxon>
        <taxon>Magnoliopsida</taxon>
        <taxon>Liliopsida</taxon>
        <taxon>Poales</taxon>
        <taxon>Poaceae</taxon>
        <taxon>PACMAD clade</taxon>
        <taxon>Panicoideae</taxon>
        <taxon>Panicodae</taxon>
        <taxon>Paniceae</taxon>
        <taxon>Panicinae</taxon>
        <taxon>Panicum</taxon>
        <taxon>Panicum sect. Hiantes</taxon>
    </lineage>
</organism>
<keyword evidence="2" id="KW-1185">Reference proteome</keyword>
<reference evidence="1" key="1">
    <citation type="submission" date="2020-05" db="EMBL/GenBank/DDBJ databases">
        <title>WGS assembly of Panicum virgatum.</title>
        <authorList>
            <person name="Lovell J.T."/>
            <person name="Jenkins J."/>
            <person name="Shu S."/>
            <person name="Juenger T.E."/>
            <person name="Schmutz J."/>
        </authorList>
    </citation>
    <scope>NUCLEOTIDE SEQUENCE</scope>
    <source>
        <strain evidence="1">AP13</strain>
    </source>
</reference>
<comment type="caution">
    <text evidence="1">The sequence shown here is derived from an EMBL/GenBank/DDBJ whole genome shotgun (WGS) entry which is preliminary data.</text>
</comment>
<sequence>MRRSLDVLLYCTCTAHRIDPPELNAARWGRARPHERRCRCPAGAAAAGGGEAKFMRPYLPVCLPAISSSGRHLVRLRHGSNGGAWGVASDAVCPEKDVDRWISLLLLLLLRTVIYRHRLVLRSDAGAMFTAERTNGPPPSRIVFSVQV</sequence>
<evidence type="ECO:0000313" key="1">
    <source>
        <dbReference type="EMBL" id="KAG2564950.1"/>
    </source>
</evidence>
<evidence type="ECO:0000313" key="2">
    <source>
        <dbReference type="Proteomes" id="UP000823388"/>
    </source>
</evidence>
<gene>
    <name evidence="1" type="ORF">PVAP13_7NG025256</name>
</gene>
<accession>A0A8T0PTE7</accession>
<dbReference type="AlphaFoldDB" id="A0A8T0PTE7"/>